<reference evidence="9 10" key="1">
    <citation type="submission" date="2020-05" db="EMBL/GenBank/DDBJ databases">
        <title>Complete genome sequence of Gemmatimonas greenlandica TET16.</title>
        <authorList>
            <person name="Zeng Y."/>
        </authorList>
    </citation>
    <scope>NUCLEOTIDE SEQUENCE [LARGE SCALE GENOMIC DNA]</scope>
    <source>
        <strain evidence="9 10">TET16</strain>
    </source>
</reference>
<dbReference type="PANTHER" id="PTHR30572">
    <property type="entry name" value="MEMBRANE COMPONENT OF TRANSPORTER-RELATED"/>
    <property type="match status" value="1"/>
</dbReference>
<dbReference type="AlphaFoldDB" id="A0A6M4IHN8"/>
<feature type="domain" description="ABC3 transporter permease C-terminal" evidence="7">
    <location>
        <begin position="269"/>
        <end position="390"/>
    </location>
</feature>
<evidence type="ECO:0000313" key="10">
    <source>
        <dbReference type="Proteomes" id="UP000500938"/>
    </source>
</evidence>
<keyword evidence="4 6" id="KW-1133">Transmembrane helix</keyword>
<feature type="transmembrane region" description="Helical" evidence="6">
    <location>
        <begin position="310"/>
        <end position="335"/>
    </location>
</feature>
<keyword evidence="5 6" id="KW-0472">Membrane</keyword>
<name>A0A6M4IHN8_9BACT</name>
<dbReference type="InterPro" id="IPR025857">
    <property type="entry name" value="MacB_PCD"/>
</dbReference>
<comment type="subcellular location">
    <subcellularLocation>
        <location evidence="1">Cell membrane</location>
        <topology evidence="1">Multi-pass membrane protein</topology>
    </subcellularLocation>
</comment>
<evidence type="ECO:0000256" key="4">
    <source>
        <dbReference type="ARBA" id="ARBA00022989"/>
    </source>
</evidence>
<dbReference type="RefSeq" id="WP_171223536.1">
    <property type="nucleotide sequence ID" value="NZ_CP053085.1"/>
</dbReference>
<evidence type="ECO:0000256" key="1">
    <source>
        <dbReference type="ARBA" id="ARBA00004651"/>
    </source>
</evidence>
<proteinExistence type="predicted"/>
<accession>A0A6M4IHN8</accession>
<evidence type="ECO:0000256" key="6">
    <source>
        <dbReference type="SAM" id="Phobius"/>
    </source>
</evidence>
<feature type="transmembrane region" description="Helical" evidence="6">
    <location>
        <begin position="363"/>
        <end position="384"/>
    </location>
</feature>
<keyword evidence="10" id="KW-1185">Reference proteome</keyword>
<sequence length="401" mass="42603">MMAWATLRRHPARTTLAMLGIAVAAALLLDMVMLATGMSESFRSLLLTRGYQLRVSPKGTLPFDSEATIDGAGAIVRALRANPDIKAVSPTLGATLTIDDSGIPSAFTLGLEREVQGDYTVEAGTDITRADSTSAASLPRIVVSQTFLTRAGRVVGDTITISSGLDAQLRTAARSSRVVIGGMGRFIYVPGETPVIALDLALLRELLGPSFRDRMSLAMAESRRGDSTSVEAVRAWIATTQPRVTAISTETAIRQVEERLSYFRQLAFVLGAISLGIGFLLVATLVTLSVNERRGEIAVLRAIGTQRVGVLQQVFLEGLLLTSAGIIGGLALGLVTAEWLNGILRDFPGLPSAFDFFVWSSDAGWRALVLLLTSGTLAGLLPAWRAASIPIARALREEAIG</sequence>
<organism evidence="9 10">
    <name type="scientific">Gemmatimonas groenlandica</name>
    <dbReference type="NCBI Taxonomy" id="2732249"/>
    <lineage>
        <taxon>Bacteria</taxon>
        <taxon>Pseudomonadati</taxon>
        <taxon>Gemmatimonadota</taxon>
        <taxon>Gemmatimonadia</taxon>
        <taxon>Gemmatimonadales</taxon>
        <taxon>Gemmatimonadaceae</taxon>
        <taxon>Gemmatimonas</taxon>
    </lineage>
</organism>
<keyword evidence="2" id="KW-1003">Cell membrane</keyword>
<feature type="domain" description="MacB-like periplasmic core" evidence="8">
    <location>
        <begin position="14"/>
        <end position="216"/>
    </location>
</feature>
<dbReference type="Proteomes" id="UP000500938">
    <property type="component" value="Chromosome"/>
</dbReference>
<dbReference type="GO" id="GO:0005886">
    <property type="term" value="C:plasma membrane"/>
    <property type="evidence" value="ECO:0007669"/>
    <property type="project" value="UniProtKB-SubCell"/>
</dbReference>
<evidence type="ECO:0000313" key="9">
    <source>
        <dbReference type="EMBL" id="QJR34110.1"/>
    </source>
</evidence>
<dbReference type="Pfam" id="PF02687">
    <property type="entry name" value="FtsX"/>
    <property type="match status" value="1"/>
</dbReference>
<feature type="transmembrane region" description="Helical" evidence="6">
    <location>
        <begin position="266"/>
        <end position="290"/>
    </location>
</feature>
<dbReference type="Pfam" id="PF12704">
    <property type="entry name" value="MacB_PCD"/>
    <property type="match status" value="1"/>
</dbReference>
<evidence type="ECO:0000256" key="2">
    <source>
        <dbReference type="ARBA" id="ARBA00022475"/>
    </source>
</evidence>
<gene>
    <name evidence="9" type="ORF">HKW67_00565</name>
</gene>
<dbReference type="InterPro" id="IPR003838">
    <property type="entry name" value="ABC3_permease_C"/>
</dbReference>
<dbReference type="InterPro" id="IPR050250">
    <property type="entry name" value="Macrolide_Exporter_MacB"/>
</dbReference>
<keyword evidence="3 6" id="KW-0812">Transmembrane</keyword>
<evidence type="ECO:0000259" key="8">
    <source>
        <dbReference type="Pfam" id="PF12704"/>
    </source>
</evidence>
<evidence type="ECO:0000256" key="5">
    <source>
        <dbReference type="ARBA" id="ARBA00023136"/>
    </source>
</evidence>
<dbReference type="EMBL" id="CP053085">
    <property type="protein sequence ID" value="QJR34110.1"/>
    <property type="molecule type" value="Genomic_DNA"/>
</dbReference>
<evidence type="ECO:0000259" key="7">
    <source>
        <dbReference type="Pfam" id="PF02687"/>
    </source>
</evidence>
<dbReference type="KEGG" id="ggr:HKW67_00565"/>
<dbReference type="PANTHER" id="PTHR30572:SF17">
    <property type="entry name" value="ABC3 TRANSPORTER PERMEASE PROTEIN DOMAIN-CONTAINING PROTEIN"/>
    <property type="match status" value="1"/>
</dbReference>
<protein>
    <submittedName>
        <fullName evidence="9">FtsX-like permease family protein</fullName>
    </submittedName>
</protein>
<dbReference type="GO" id="GO:0022857">
    <property type="term" value="F:transmembrane transporter activity"/>
    <property type="evidence" value="ECO:0007669"/>
    <property type="project" value="TreeGrafter"/>
</dbReference>
<evidence type="ECO:0000256" key="3">
    <source>
        <dbReference type="ARBA" id="ARBA00022692"/>
    </source>
</evidence>